<name>A5B2X8_VITVI</name>
<dbReference type="AlphaFoldDB" id="A5B2X8"/>
<dbReference type="InterPro" id="IPR029058">
    <property type="entry name" value="AB_hydrolase_fold"/>
</dbReference>
<dbReference type="SUPFAM" id="SSF53474">
    <property type="entry name" value="alpha/beta-Hydrolases"/>
    <property type="match status" value="1"/>
</dbReference>
<organism evidence="1">
    <name type="scientific">Vitis vinifera</name>
    <name type="common">Grape</name>
    <dbReference type="NCBI Taxonomy" id="29760"/>
    <lineage>
        <taxon>Eukaryota</taxon>
        <taxon>Viridiplantae</taxon>
        <taxon>Streptophyta</taxon>
        <taxon>Embryophyta</taxon>
        <taxon>Tracheophyta</taxon>
        <taxon>Spermatophyta</taxon>
        <taxon>Magnoliopsida</taxon>
        <taxon>eudicotyledons</taxon>
        <taxon>Gunneridae</taxon>
        <taxon>Pentapetalae</taxon>
        <taxon>rosids</taxon>
        <taxon>Vitales</taxon>
        <taxon>Vitaceae</taxon>
        <taxon>Viteae</taxon>
        <taxon>Vitis</taxon>
    </lineage>
</organism>
<sequence length="176" mass="20169">MLGHVRMPQHSLGTLTKLSVWSLLMVMCFFWKEFPDVIHGRPFIYSMEYWIPLWGGVSNGVVGSLAFAAFDQGYDVFLGNFRGLVSREHVDKKISSREYWRYSINEHGIEDIPAMIEMIHQIKTSELKGSKPDPKEETNDDPEIHGILVSCLTNLYVRPGLHCYVGDSLIKKETHL</sequence>
<gene>
    <name evidence="1" type="ORF">VITISV_037357</name>
</gene>
<dbReference type="EMBL" id="AM444755">
    <property type="protein sequence ID" value="CAN67455.1"/>
    <property type="molecule type" value="Genomic_DNA"/>
</dbReference>
<evidence type="ECO:0000313" key="1">
    <source>
        <dbReference type="EMBL" id="CAN67455.1"/>
    </source>
</evidence>
<dbReference type="PANTHER" id="PTHR11005">
    <property type="entry name" value="LYSOSOMAL ACID LIPASE-RELATED"/>
    <property type="match status" value="1"/>
</dbReference>
<dbReference type="ExpressionAtlas" id="A5B2X8">
    <property type="expression patterns" value="baseline"/>
</dbReference>
<accession>A5B2X8</accession>
<protein>
    <submittedName>
        <fullName evidence="1">Uncharacterized protein</fullName>
    </submittedName>
</protein>
<proteinExistence type="predicted"/>
<dbReference type="OrthoDB" id="9974421at2759"/>
<reference evidence="1" key="1">
    <citation type="journal article" date="2007" name="PLoS ONE">
        <title>The first genome sequence of an elite grapevine cultivar (Pinot noir Vitis vinifera L.): coping with a highly heterozygous genome.</title>
        <authorList>
            <person name="Velasco R."/>
            <person name="Zharkikh A."/>
            <person name="Troggio M."/>
            <person name="Cartwright D.A."/>
            <person name="Cestaro A."/>
            <person name="Pruss D."/>
            <person name="Pindo M."/>
            <person name="FitzGerald L.M."/>
            <person name="Vezzulli S."/>
            <person name="Reid J."/>
            <person name="Malacarne G."/>
            <person name="Iliev D."/>
            <person name="Coppola G."/>
            <person name="Wardell B."/>
            <person name="Micheletti D."/>
            <person name="Macalma T."/>
            <person name="Facci M."/>
            <person name="Mitchell J.T."/>
            <person name="Perazzolli M."/>
            <person name="Eldredge G."/>
            <person name="Gatto P."/>
            <person name="Oyzerski R."/>
            <person name="Moretto M."/>
            <person name="Gutin N."/>
            <person name="Stefanini M."/>
            <person name="Chen Y."/>
            <person name="Segala C."/>
            <person name="Davenport C."/>
            <person name="Dematte L."/>
            <person name="Mraz A."/>
            <person name="Battilana J."/>
            <person name="Stormo K."/>
            <person name="Costa F."/>
            <person name="Tao Q."/>
            <person name="Si-Ammour A."/>
            <person name="Harkins T."/>
            <person name="Lackey A."/>
            <person name="Perbost C."/>
            <person name="Taillon B."/>
            <person name="Stella A."/>
            <person name="Solovyev V."/>
            <person name="Fawcett J.A."/>
            <person name="Sterck L."/>
            <person name="Vandepoele K."/>
            <person name="Grando S.M."/>
            <person name="Toppo S."/>
            <person name="Moser C."/>
            <person name="Lanchbury J."/>
            <person name="Bogden R."/>
            <person name="Skolnick M."/>
            <person name="Sgaramella V."/>
            <person name="Bhatnagar S.K."/>
            <person name="Fontana P."/>
            <person name="Gutin A."/>
            <person name="Van de Peer Y."/>
            <person name="Salamini F."/>
            <person name="Viola R."/>
        </authorList>
    </citation>
    <scope>NUCLEOTIDE SEQUENCE</scope>
</reference>
<dbReference type="Gene3D" id="3.40.50.1820">
    <property type="entry name" value="alpha/beta hydrolase"/>
    <property type="match status" value="1"/>
</dbReference>